<sequence>MATSDGGKGRPVLVIGGPPTTNGDLHVGHVAGPYVAADVWSRYQRALGRDVVFASGGDDSQTYVTTTAARLGTSPTELITKSWSQIKSTFEAMGIAVDGFAPTDDDYRSTVYDYVNRLHALGKFRLRTVRLPYSEAHGTYLVEGLVGGDCPTCLADSRGGICEACGHWIDFDGLLDPWNLLDPSDEVTYREAEILVFPLEEYRERLIAFHEEKASTWRPHLVSLMRELLSKPLPDYPITYPVAWGLPAPFPETPGQTINAWTEGMPASMYCNHYGRLQQGHRPPTTDDAWRAEHDAELVFFVGFDNLFIWALVHVAELMAHEGRYVLPSTILTNEFYELENEKFSTSKGHLVWARDLVADVPRDVARFYLNLSAPEHARTNFSQAVLDKVAGERLVEPWNELGTTLAKLAVDGEPLPVPPGTQARIAAMISRFRHCFELDSFSLSRAADLVVQHTARLRADAQLALTAEPDALPMRAGDLFLQTRALITCVSPILVDVAAQLAGNGEFEPRISAEAFDVTHTTAFTVPGLSLRTAGADRPADPAVPTSIV</sequence>
<dbReference type="Gene3D" id="2.20.28.20">
    <property type="entry name" value="Methionyl-tRNA synthetase, Zn-domain"/>
    <property type="match status" value="1"/>
</dbReference>
<keyword evidence="5 7" id="KW-0030">Aminoacyl-tRNA synthetase</keyword>
<dbReference type="PANTHER" id="PTHR45765:SF1">
    <property type="entry name" value="METHIONINE--TRNA LIGASE, CYTOPLASMIC"/>
    <property type="match status" value="1"/>
</dbReference>
<keyword evidence="3 7" id="KW-0067">ATP-binding</keyword>
<evidence type="ECO:0000256" key="1">
    <source>
        <dbReference type="ARBA" id="ARBA00022598"/>
    </source>
</evidence>
<dbReference type="RefSeq" id="WP_203852444.1">
    <property type="nucleotide sequence ID" value="NZ_BAAAVW010000014.1"/>
</dbReference>
<dbReference type="PROSITE" id="PS00178">
    <property type="entry name" value="AA_TRNA_LIGASE_I"/>
    <property type="match status" value="1"/>
</dbReference>
<dbReference type="InterPro" id="IPR015413">
    <property type="entry name" value="Methionyl/Leucyl_tRNA_Synth"/>
</dbReference>
<dbReference type="InterPro" id="IPR014729">
    <property type="entry name" value="Rossmann-like_a/b/a_fold"/>
</dbReference>
<dbReference type="GO" id="GO:0005524">
    <property type="term" value="F:ATP binding"/>
    <property type="evidence" value="ECO:0007669"/>
    <property type="project" value="UniProtKB-KW"/>
</dbReference>
<gene>
    <name evidence="9" type="ORF">Dsi01nite_088500</name>
</gene>
<keyword evidence="10" id="KW-1185">Reference proteome</keyword>
<keyword evidence="4 7" id="KW-0648">Protein biosynthesis</keyword>
<evidence type="ECO:0000256" key="7">
    <source>
        <dbReference type="RuleBase" id="RU363039"/>
    </source>
</evidence>
<evidence type="ECO:0000256" key="5">
    <source>
        <dbReference type="ARBA" id="ARBA00023146"/>
    </source>
</evidence>
<comment type="caution">
    <text evidence="9">The sequence shown here is derived from an EMBL/GenBank/DDBJ whole genome shotgun (WGS) entry which is preliminary data.</text>
</comment>
<dbReference type="Pfam" id="PF09334">
    <property type="entry name" value="tRNA-synt_1g"/>
    <property type="match status" value="1"/>
</dbReference>
<keyword evidence="2 7" id="KW-0547">Nucleotide-binding</keyword>
<dbReference type="GO" id="GO:0004825">
    <property type="term" value="F:methionine-tRNA ligase activity"/>
    <property type="evidence" value="ECO:0007669"/>
    <property type="project" value="UniProtKB-EC"/>
</dbReference>
<proteinExistence type="inferred from homology"/>
<accession>A0A919PV51</accession>
<evidence type="ECO:0000256" key="3">
    <source>
        <dbReference type="ARBA" id="ARBA00022840"/>
    </source>
</evidence>
<comment type="catalytic activity">
    <reaction evidence="6">
        <text>tRNA(Met) + L-methionine + ATP = L-methionyl-tRNA(Met) + AMP + diphosphate</text>
        <dbReference type="Rhea" id="RHEA:13481"/>
        <dbReference type="Rhea" id="RHEA-COMP:9667"/>
        <dbReference type="Rhea" id="RHEA-COMP:9698"/>
        <dbReference type="ChEBI" id="CHEBI:30616"/>
        <dbReference type="ChEBI" id="CHEBI:33019"/>
        <dbReference type="ChEBI" id="CHEBI:57844"/>
        <dbReference type="ChEBI" id="CHEBI:78442"/>
        <dbReference type="ChEBI" id="CHEBI:78530"/>
        <dbReference type="ChEBI" id="CHEBI:456215"/>
        <dbReference type="EC" id="6.1.1.10"/>
    </reaction>
</comment>
<comment type="similarity">
    <text evidence="7">Belongs to the class-I aminoacyl-tRNA synthetase family.</text>
</comment>
<evidence type="ECO:0000313" key="9">
    <source>
        <dbReference type="EMBL" id="GIG50809.1"/>
    </source>
</evidence>
<dbReference type="AlphaFoldDB" id="A0A919PV51"/>
<name>A0A919PV51_9ACTN</name>
<dbReference type="GO" id="GO:0006431">
    <property type="term" value="P:methionyl-tRNA aminoacylation"/>
    <property type="evidence" value="ECO:0007669"/>
    <property type="project" value="TreeGrafter"/>
</dbReference>
<dbReference type="SUPFAM" id="SSF52374">
    <property type="entry name" value="Nucleotidylyl transferase"/>
    <property type="match status" value="1"/>
</dbReference>
<evidence type="ECO:0000256" key="4">
    <source>
        <dbReference type="ARBA" id="ARBA00022917"/>
    </source>
</evidence>
<protein>
    <recommendedName>
        <fullName evidence="8">Methionyl/Leucyl tRNA synthetase domain-containing protein</fullName>
    </recommendedName>
</protein>
<dbReference type="Gene3D" id="3.40.50.620">
    <property type="entry name" value="HUPs"/>
    <property type="match status" value="1"/>
</dbReference>
<reference evidence="9" key="1">
    <citation type="submission" date="2021-01" db="EMBL/GenBank/DDBJ databases">
        <title>Whole genome shotgun sequence of Dactylosporangium siamense NBRC 106093.</title>
        <authorList>
            <person name="Komaki H."/>
            <person name="Tamura T."/>
        </authorList>
    </citation>
    <scope>NUCLEOTIDE SEQUENCE</scope>
    <source>
        <strain evidence="9">NBRC 106093</strain>
    </source>
</reference>
<dbReference type="InterPro" id="IPR023458">
    <property type="entry name" value="Met-tRNA_ligase_1"/>
</dbReference>
<evidence type="ECO:0000256" key="2">
    <source>
        <dbReference type="ARBA" id="ARBA00022741"/>
    </source>
</evidence>
<evidence type="ECO:0000259" key="8">
    <source>
        <dbReference type="Pfam" id="PF09334"/>
    </source>
</evidence>
<evidence type="ECO:0000256" key="6">
    <source>
        <dbReference type="ARBA" id="ARBA00047364"/>
    </source>
</evidence>
<keyword evidence="1 7" id="KW-0436">Ligase</keyword>
<evidence type="ECO:0000313" key="10">
    <source>
        <dbReference type="Proteomes" id="UP000660611"/>
    </source>
</evidence>
<dbReference type="GO" id="GO:0005829">
    <property type="term" value="C:cytosol"/>
    <property type="evidence" value="ECO:0007669"/>
    <property type="project" value="TreeGrafter"/>
</dbReference>
<feature type="domain" description="Methionyl/Leucyl tRNA synthetase" evidence="8">
    <location>
        <begin position="19"/>
        <end position="397"/>
    </location>
</feature>
<dbReference type="InterPro" id="IPR029038">
    <property type="entry name" value="MetRS_Zn"/>
</dbReference>
<dbReference type="EMBL" id="BONQ01000139">
    <property type="protein sequence ID" value="GIG50809.1"/>
    <property type="molecule type" value="Genomic_DNA"/>
</dbReference>
<organism evidence="9 10">
    <name type="scientific">Dactylosporangium siamense</name>
    <dbReference type="NCBI Taxonomy" id="685454"/>
    <lineage>
        <taxon>Bacteria</taxon>
        <taxon>Bacillati</taxon>
        <taxon>Actinomycetota</taxon>
        <taxon>Actinomycetes</taxon>
        <taxon>Micromonosporales</taxon>
        <taxon>Micromonosporaceae</taxon>
        <taxon>Dactylosporangium</taxon>
    </lineage>
</organism>
<dbReference type="Proteomes" id="UP000660611">
    <property type="component" value="Unassembled WGS sequence"/>
</dbReference>
<dbReference type="InterPro" id="IPR001412">
    <property type="entry name" value="aa-tRNA-synth_I_CS"/>
</dbReference>
<dbReference type="PANTHER" id="PTHR45765">
    <property type="entry name" value="METHIONINE--TRNA LIGASE"/>
    <property type="match status" value="1"/>
</dbReference>